<dbReference type="PANTHER" id="PTHR41523:SF7">
    <property type="entry name" value="HISTIDINE KINASE"/>
    <property type="match status" value="1"/>
</dbReference>
<sequence>MVSSRSYTIRQCLMAFGAALVLPGLIFAAILLWRYASAERHHYEEEALGTAQRIMASVDRELVGIQAAAQALATSSTLLDGNFEAFQRQAQITLQSWSREKPDDYAIVVRDTTGQQVANTRLPWGSPLPKGANLPIDQQVIATKRPVVQDLFTGAAAGRPIISIRVPVLRDDTVTHVLSMAVEPRRIADVLQAEGLPGQWVATIIDRADRVVARSRLHENFIGTPAPDEFLQAARDTDGTWEGRNLEGTEVLGAYARSALSSWTTFVGVPTEIVQAPLRRSLWTMFGLGTGLLVLSFLLARGFGQRIAGSVQGLVSLAQRLGRGEPLTAEPIGLMEIDRVGEALTGASAELRAREAALAQSEARLRATQNNAAVGIAEVDRDGRFVSVNEARCRLTGHAYEELLGLHFGHAADSSTLEQDLDLFRRQVAGELDTYTTDSKFRRKGGSSGWARVTSTAVRDAGGDFLYAVRVVEDITERREADRRQRLLIDELNHRVKNTLATVQSLAWQAARHGVPPQVAQQRFQERLLALSRTHNLLNETHWEGASLRTILETELQPYATAPLRIQLHGPEIQLSPKSAVVLGMAIHELATNAVKHGALSLAPGQVQVDWKLNQAGDEAILTIDWCERGGPQIDGQPSSGFGSRLLRQTIIQELAGELDVRFEREGVCCTMAVPTGSASQQAA</sequence>
<dbReference type="NCBIfam" id="TIGR00229">
    <property type="entry name" value="sensory_box"/>
    <property type="match status" value="1"/>
</dbReference>
<evidence type="ECO:0000256" key="13">
    <source>
        <dbReference type="ARBA" id="ARBA00022737"/>
    </source>
</evidence>
<keyword evidence="9" id="KW-0285">Flavoprotein</keyword>
<dbReference type="InterPro" id="IPR000700">
    <property type="entry name" value="PAS-assoc_C"/>
</dbReference>
<evidence type="ECO:0000256" key="14">
    <source>
        <dbReference type="ARBA" id="ARBA00022741"/>
    </source>
</evidence>
<keyword evidence="17 22" id="KW-1133">Transmembrane helix</keyword>
<evidence type="ECO:0000256" key="15">
    <source>
        <dbReference type="ARBA" id="ARBA00022777"/>
    </source>
</evidence>
<keyword evidence="16" id="KW-0067">ATP-binding</keyword>
<evidence type="ECO:0000256" key="10">
    <source>
        <dbReference type="ARBA" id="ARBA00022643"/>
    </source>
</evidence>
<dbReference type="PROSITE" id="PS50113">
    <property type="entry name" value="PAC"/>
    <property type="match status" value="1"/>
</dbReference>
<feature type="domain" description="PAC" evidence="24">
    <location>
        <begin position="435"/>
        <end position="487"/>
    </location>
</feature>
<keyword evidence="15" id="KW-0418">Kinase</keyword>
<feature type="transmembrane region" description="Helical" evidence="22">
    <location>
        <begin position="12"/>
        <end position="33"/>
    </location>
</feature>
<keyword evidence="10" id="KW-0288">FMN</keyword>
<keyword evidence="12 22" id="KW-0812">Transmembrane</keyword>
<evidence type="ECO:0000256" key="9">
    <source>
        <dbReference type="ARBA" id="ARBA00022630"/>
    </source>
</evidence>
<evidence type="ECO:0000256" key="4">
    <source>
        <dbReference type="ARBA" id="ARBA00021740"/>
    </source>
</evidence>
<dbReference type="InterPro" id="IPR000014">
    <property type="entry name" value="PAS"/>
</dbReference>
<evidence type="ECO:0000256" key="6">
    <source>
        <dbReference type="ARBA" id="ARBA00022543"/>
    </source>
</evidence>
<evidence type="ECO:0000256" key="12">
    <source>
        <dbReference type="ARBA" id="ARBA00022692"/>
    </source>
</evidence>
<evidence type="ECO:0000256" key="7">
    <source>
        <dbReference type="ARBA" id="ARBA00022553"/>
    </source>
</evidence>
<keyword evidence="8" id="KW-0716">Sensory transduction</keyword>
<evidence type="ECO:0000313" key="26">
    <source>
        <dbReference type="Proteomes" id="UP000532010"/>
    </source>
</evidence>
<dbReference type="SUPFAM" id="SSF55785">
    <property type="entry name" value="PYP-like sensor domain (PAS domain)"/>
    <property type="match status" value="1"/>
</dbReference>
<dbReference type="InterPro" id="IPR036890">
    <property type="entry name" value="HATPase_C_sf"/>
</dbReference>
<dbReference type="CDD" id="cd18773">
    <property type="entry name" value="PDC1_HK_sensor"/>
    <property type="match status" value="1"/>
</dbReference>
<dbReference type="EC" id="2.7.13.3" evidence="3"/>
<dbReference type="InterPro" id="IPR013656">
    <property type="entry name" value="PAS_4"/>
</dbReference>
<comment type="subcellular location">
    <subcellularLocation>
        <location evidence="2">Cell membrane</location>
        <topology evidence="2">Multi-pass membrane protein</topology>
    </subcellularLocation>
</comment>
<gene>
    <name evidence="25" type="ORF">FHR70_003443</name>
</gene>
<dbReference type="InterPro" id="IPR033479">
    <property type="entry name" value="dCache_1"/>
</dbReference>
<dbReference type="Gene3D" id="3.30.565.10">
    <property type="entry name" value="Histidine kinase-like ATPase, C-terminal domain"/>
    <property type="match status" value="1"/>
</dbReference>
<keyword evidence="11" id="KW-0808">Transferase</keyword>
<evidence type="ECO:0000256" key="19">
    <source>
        <dbReference type="ARBA" id="ARBA00023026"/>
    </source>
</evidence>
<evidence type="ECO:0000313" key="25">
    <source>
        <dbReference type="EMBL" id="MBB3020362.1"/>
    </source>
</evidence>
<keyword evidence="26" id="KW-1185">Reference proteome</keyword>
<keyword evidence="19" id="KW-0843">Virulence</keyword>
<keyword evidence="7" id="KW-0597">Phosphoprotein</keyword>
<comment type="caution">
    <text evidence="25">The sequence shown here is derived from an EMBL/GenBank/DDBJ whole genome shotgun (WGS) entry which is preliminary data.</text>
</comment>
<dbReference type="GO" id="GO:0005524">
    <property type="term" value="F:ATP binding"/>
    <property type="evidence" value="ECO:0007669"/>
    <property type="project" value="UniProtKB-KW"/>
</dbReference>
<evidence type="ECO:0000259" key="24">
    <source>
        <dbReference type="PROSITE" id="PS50113"/>
    </source>
</evidence>
<dbReference type="Gene3D" id="3.30.450.20">
    <property type="entry name" value="PAS domain"/>
    <property type="match status" value="2"/>
</dbReference>
<dbReference type="SMART" id="SM00086">
    <property type="entry name" value="PAC"/>
    <property type="match status" value="1"/>
</dbReference>
<keyword evidence="18" id="KW-0157">Chromophore</keyword>
<dbReference type="PROSITE" id="PS50112">
    <property type="entry name" value="PAS"/>
    <property type="match status" value="1"/>
</dbReference>
<evidence type="ECO:0000259" key="23">
    <source>
        <dbReference type="PROSITE" id="PS50112"/>
    </source>
</evidence>
<comment type="catalytic activity">
    <reaction evidence="1">
        <text>ATP + protein L-histidine = ADP + protein N-phospho-L-histidine.</text>
        <dbReference type="EC" id="2.7.13.3"/>
    </reaction>
</comment>
<evidence type="ECO:0000256" key="22">
    <source>
        <dbReference type="SAM" id="Phobius"/>
    </source>
</evidence>
<evidence type="ECO:0000256" key="16">
    <source>
        <dbReference type="ARBA" id="ARBA00022840"/>
    </source>
</evidence>
<evidence type="ECO:0000256" key="3">
    <source>
        <dbReference type="ARBA" id="ARBA00012438"/>
    </source>
</evidence>
<feature type="domain" description="PAS" evidence="23">
    <location>
        <begin position="361"/>
        <end position="405"/>
    </location>
</feature>
<keyword evidence="6" id="KW-0600">Photoreceptor protein</keyword>
<dbReference type="GO" id="GO:0004673">
    <property type="term" value="F:protein histidine kinase activity"/>
    <property type="evidence" value="ECO:0007669"/>
    <property type="project" value="UniProtKB-EC"/>
</dbReference>
<keyword evidence="5" id="KW-1003">Cell membrane</keyword>
<dbReference type="SMART" id="SM00091">
    <property type="entry name" value="PAS"/>
    <property type="match status" value="1"/>
</dbReference>
<evidence type="ECO:0000256" key="20">
    <source>
        <dbReference type="ARBA" id="ARBA00023136"/>
    </source>
</evidence>
<keyword evidence="14" id="KW-0547">Nucleotide-binding</keyword>
<dbReference type="PANTHER" id="PTHR41523">
    <property type="entry name" value="TWO-COMPONENT SYSTEM SENSOR PROTEIN"/>
    <property type="match status" value="1"/>
</dbReference>
<evidence type="ECO:0000256" key="2">
    <source>
        <dbReference type="ARBA" id="ARBA00004651"/>
    </source>
</evidence>
<evidence type="ECO:0000256" key="5">
    <source>
        <dbReference type="ARBA" id="ARBA00022475"/>
    </source>
</evidence>
<evidence type="ECO:0000256" key="18">
    <source>
        <dbReference type="ARBA" id="ARBA00022991"/>
    </source>
</evidence>
<accession>A0A7W4YXA4</accession>
<dbReference type="Proteomes" id="UP000532010">
    <property type="component" value="Unassembled WGS sequence"/>
</dbReference>
<dbReference type="EMBL" id="JACHWB010000004">
    <property type="protein sequence ID" value="MBB3020362.1"/>
    <property type="molecule type" value="Genomic_DNA"/>
</dbReference>
<dbReference type="InterPro" id="IPR011102">
    <property type="entry name" value="Sig_transdc_His_kinase_HWE"/>
</dbReference>
<dbReference type="GO" id="GO:0005886">
    <property type="term" value="C:plasma membrane"/>
    <property type="evidence" value="ECO:0007669"/>
    <property type="project" value="UniProtKB-SubCell"/>
</dbReference>
<dbReference type="Pfam" id="PF02743">
    <property type="entry name" value="dCache_1"/>
    <property type="match status" value="1"/>
</dbReference>
<dbReference type="InterPro" id="IPR035965">
    <property type="entry name" value="PAS-like_dom_sf"/>
</dbReference>
<evidence type="ECO:0000256" key="8">
    <source>
        <dbReference type="ARBA" id="ARBA00022606"/>
    </source>
</evidence>
<evidence type="ECO:0000256" key="1">
    <source>
        <dbReference type="ARBA" id="ARBA00000085"/>
    </source>
</evidence>
<keyword evidence="13" id="KW-0677">Repeat</keyword>
<keyword evidence="21" id="KW-0675">Receptor</keyword>
<dbReference type="GO" id="GO:0009881">
    <property type="term" value="F:photoreceptor activity"/>
    <property type="evidence" value="ECO:0007669"/>
    <property type="project" value="UniProtKB-KW"/>
</dbReference>
<proteinExistence type="predicted"/>
<dbReference type="Pfam" id="PF07536">
    <property type="entry name" value="HWE_HK"/>
    <property type="match status" value="1"/>
</dbReference>
<evidence type="ECO:0000256" key="11">
    <source>
        <dbReference type="ARBA" id="ARBA00022679"/>
    </source>
</evidence>
<evidence type="ECO:0000256" key="17">
    <source>
        <dbReference type="ARBA" id="ARBA00022989"/>
    </source>
</evidence>
<evidence type="ECO:0000256" key="21">
    <source>
        <dbReference type="ARBA" id="ARBA00023170"/>
    </source>
</evidence>
<keyword evidence="20 22" id="KW-0472">Membrane</keyword>
<dbReference type="InterPro" id="IPR001610">
    <property type="entry name" value="PAC"/>
</dbReference>
<dbReference type="Pfam" id="PF08448">
    <property type="entry name" value="PAS_4"/>
    <property type="match status" value="1"/>
</dbReference>
<dbReference type="CDD" id="cd12915">
    <property type="entry name" value="PDC2_DGC_like"/>
    <property type="match status" value="1"/>
</dbReference>
<organism evidence="25 26">
    <name type="scientific">Microvirga lupini</name>
    <dbReference type="NCBI Taxonomy" id="420324"/>
    <lineage>
        <taxon>Bacteria</taxon>
        <taxon>Pseudomonadati</taxon>
        <taxon>Pseudomonadota</taxon>
        <taxon>Alphaproteobacteria</taxon>
        <taxon>Hyphomicrobiales</taxon>
        <taxon>Methylobacteriaceae</taxon>
        <taxon>Microvirga</taxon>
    </lineage>
</organism>
<reference evidence="25 26" key="1">
    <citation type="submission" date="2020-08" db="EMBL/GenBank/DDBJ databases">
        <title>The Agave Microbiome: Exploring the role of microbial communities in plant adaptations to desert environments.</title>
        <authorList>
            <person name="Partida-Martinez L.P."/>
        </authorList>
    </citation>
    <scope>NUCLEOTIDE SEQUENCE [LARGE SCALE GENOMIC DNA]</scope>
    <source>
        <strain evidence="25 26">AT3.9</strain>
    </source>
</reference>
<protein>
    <recommendedName>
        <fullName evidence="4">Blue-light-activated histidine kinase</fullName>
        <ecNumber evidence="3">2.7.13.3</ecNumber>
    </recommendedName>
</protein>
<dbReference type="AlphaFoldDB" id="A0A7W4YXA4"/>
<dbReference type="RefSeq" id="WP_183452277.1">
    <property type="nucleotide sequence ID" value="NZ_JACHWB010000004.1"/>
</dbReference>
<name>A0A7W4YXA4_9HYPH</name>
<dbReference type="SMART" id="SM00911">
    <property type="entry name" value="HWE_HK"/>
    <property type="match status" value="1"/>
</dbReference>
<dbReference type="CDD" id="cd00130">
    <property type="entry name" value="PAS"/>
    <property type="match status" value="1"/>
</dbReference>